<sequence length="388" mass="44482">MLNKKKILIIGPIGDFGGRELETAYIANVLSSKYDVAACTTGNLSSKSQVFDFNKKLSVFSLKELLCQKYFGIKLLAYLSYYKNKKKGSVEAFANNKFAKKHLNYENRIKVILDQILSNYDMILIVAQLSSAYIEEIIKKSQFQNKKIIFRTTGCIQDNQDFSFLNKVHLFLHHSENNAKRFKITKHNYKIIDQCAFNETELLEIPTLKNKVKVFLTIARIEKEKNIDVVIKAFLKSFNNKNQLIIVGDGTELSNLKEMSQNNNNIQFTGFVSNKKVLDFFKISDCLIISHYDLETGPLTGVEAMASGRLILSAKTGAMQERLLDYDFFFDNTLESLTEQMNKISSLENMEVSNLSQNIREKYENELSNKIISKKYIEAIDAVFKICE</sequence>
<dbReference type="InterPro" id="IPR001296">
    <property type="entry name" value="Glyco_trans_1"/>
</dbReference>
<gene>
    <name evidence="2" type="ORF">EAH81_12515</name>
</gene>
<dbReference type="OrthoDB" id="1403340at2"/>
<keyword evidence="3" id="KW-1185">Reference proteome</keyword>
<dbReference type="PANTHER" id="PTHR45947:SF3">
    <property type="entry name" value="SULFOQUINOVOSYL TRANSFERASE SQD2"/>
    <property type="match status" value="1"/>
</dbReference>
<evidence type="ECO:0000313" key="2">
    <source>
        <dbReference type="EMBL" id="TPG40116.1"/>
    </source>
</evidence>
<accession>A0A502EUK8</accession>
<keyword evidence="2" id="KW-0808">Transferase</keyword>
<feature type="domain" description="Glycosyl transferase family 1" evidence="1">
    <location>
        <begin position="203"/>
        <end position="360"/>
    </location>
</feature>
<dbReference type="Proteomes" id="UP000319700">
    <property type="component" value="Unassembled WGS sequence"/>
</dbReference>
<dbReference type="RefSeq" id="WP_140507393.1">
    <property type="nucleotide sequence ID" value="NZ_RCZH01000007.1"/>
</dbReference>
<evidence type="ECO:0000259" key="1">
    <source>
        <dbReference type="Pfam" id="PF00534"/>
    </source>
</evidence>
<dbReference type="EMBL" id="RCZH01000007">
    <property type="protein sequence ID" value="TPG40116.1"/>
    <property type="molecule type" value="Genomic_DNA"/>
</dbReference>
<dbReference type="GO" id="GO:0016757">
    <property type="term" value="F:glycosyltransferase activity"/>
    <property type="evidence" value="ECO:0007669"/>
    <property type="project" value="InterPro"/>
</dbReference>
<evidence type="ECO:0000313" key="3">
    <source>
        <dbReference type="Proteomes" id="UP000319700"/>
    </source>
</evidence>
<proteinExistence type="predicted"/>
<organism evidence="2 3">
    <name type="scientific">Flavobacterium pectinovorum</name>
    <dbReference type="NCBI Taxonomy" id="29533"/>
    <lineage>
        <taxon>Bacteria</taxon>
        <taxon>Pseudomonadati</taxon>
        <taxon>Bacteroidota</taxon>
        <taxon>Flavobacteriia</taxon>
        <taxon>Flavobacteriales</taxon>
        <taxon>Flavobacteriaceae</taxon>
        <taxon>Flavobacterium</taxon>
    </lineage>
</organism>
<dbReference type="Pfam" id="PF00534">
    <property type="entry name" value="Glycos_transf_1"/>
    <property type="match status" value="1"/>
</dbReference>
<dbReference type="SUPFAM" id="SSF53756">
    <property type="entry name" value="UDP-Glycosyltransferase/glycogen phosphorylase"/>
    <property type="match status" value="1"/>
</dbReference>
<protein>
    <submittedName>
        <fullName evidence="2">Glycosyltransferase</fullName>
    </submittedName>
</protein>
<dbReference type="Gene3D" id="3.40.50.2000">
    <property type="entry name" value="Glycogen Phosphorylase B"/>
    <property type="match status" value="1"/>
</dbReference>
<dbReference type="PANTHER" id="PTHR45947">
    <property type="entry name" value="SULFOQUINOVOSYL TRANSFERASE SQD2"/>
    <property type="match status" value="1"/>
</dbReference>
<reference evidence="2 3" key="1">
    <citation type="journal article" date="2019" name="Environ. Microbiol.">
        <title>Species interactions and distinct microbial communities in high Arctic permafrost affected cryosols are associated with the CH4 and CO2 gas fluxes.</title>
        <authorList>
            <person name="Altshuler I."/>
            <person name="Hamel J."/>
            <person name="Turney S."/>
            <person name="Magnuson E."/>
            <person name="Levesque R."/>
            <person name="Greer C."/>
            <person name="Whyte L.G."/>
        </authorList>
    </citation>
    <scope>NUCLEOTIDE SEQUENCE [LARGE SCALE GENOMIC DNA]</scope>
    <source>
        <strain evidence="2 3">42</strain>
    </source>
</reference>
<comment type="caution">
    <text evidence="2">The sequence shown here is derived from an EMBL/GenBank/DDBJ whole genome shotgun (WGS) entry which is preliminary data.</text>
</comment>
<dbReference type="InterPro" id="IPR050194">
    <property type="entry name" value="Glycosyltransferase_grp1"/>
</dbReference>
<dbReference type="AlphaFoldDB" id="A0A502EUK8"/>
<name>A0A502EUK8_9FLAO</name>